<evidence type="ECO:0000313" key="4">
    <source>
        <dbReference type="Proteomes" id="UP001151516"/>
    </source>
</evidence>
<feature type="domain" description="Alpha/beta hydrolase fold-3" evidence="2">
    <location>
        <begin position="136"/>
        <end position="337"/>
    </location>
</feature>
<accession>A0A9W8GIY5</accession>
<dbReference type="PANTHER" id="PTHR48081">
    <property type="entry name" value="AB HYDROLASE SUPERFAMILY PROTEIN C4A8.06C"/>
    <property type="match status" value="1"/>
</dbReference>
<dbReference type="Gene3D" id="3.40.50.1820">
    <property type="entry name" value="alpha/beta hydrolase"/>
    <property type="match status" value="1"/>
</dbReference>
<comment type="caution">
    <text evidence="3">The sequence shown here is derived from an EMBL/GenBank/DDBJ whole genome shotgun (WGS) entry which is preliminary data.</text>
</comment>
<dbReference type="InterPro" id="IPR013094">
    <property type="entry name" value="AB_hydrolase_3"/>
</dbReference>
<dbReference type="InterPro" id="IPR050300">
    <property type="entry name" value="GDXG_lipolytic_enzyme"/>
</dbReference>
<keyword evidence="1" id="KW-0378">Hydrolase</keyword>
<sequence>MRISDIVDSFSSPAMMSGVGDAEVTDEERAMARAVSHELFCDISGHQGFPPTGPSDEPAIPPDMGSYRIFDYAMPATQPPYQVLGDDYSLKLLNALHSEDLAGQCEHSMVVSVSATIPSKGDMLGDKPLSEDERIVVYLPGGAFIGGDTPGSKWMYVRMSMELGLRVFTPRYHVAPAFRYPRPVHDVCTAIAFLVARGFCPQNIVVVGASAGANIGLSALRLLAGSIDVAGCVVVEPCLDLTLSLDSWQRNQEVCVLPYVSPTHPGSISRMYLGPVDGMDAVELLGRPLLSPLFADVGGLPPMQIQVGMDDVLYDECVAFTERIPTAELITYPGINHYTMFRGRTQLDRFYGNLLNFVTRVTSKKGS</sequence>
<dbReference type="OrthoDB" id="408631at2759"/>
<proteinExistence type="predicted"/>
<dbReference type="EMBL" id="JANBTX010000099">
    <property type="protein sequence ID" value="KAJ2686639.1"/>
    <property type="molecule type" value="Genomic_DNA"/>
</dbReference>
<dbReference type="Pfam" id="PF07859">
    <property type="entry name" value="Abhydrolase_3"/>
    <property type="match status" value="1"/>
</dbReference>
<dbReference type="Proteomes" id="UP001151516">
    <property type="component" value="Unassembled WGS sequence"/>
</dbReference>
<evidence type="ECO:0000256" key="1">
    <source>
        <dbReference type="ARBA" id="ARBA00022801"/>
    </source>
</evidence>
<keyword evidence="4" id="KW-1185">Reference proteome</keyword>
<organism evidence="3 4">
    <name type="scientific">Coemansia spiralis</name>
    <dbReference type="NCBI Taxonomy" id="417178"/>
    <lineage>
        <taxon>Eukaryota</taxon>
        <taxon>Fungi</taxon>
        <taxon>Fungi incertae sedis</taxon>
        <taxon>Zoopagomycota</taxon>
        <taxon>Kickxellomycotina</taxon>
        <taxon>Kickxellomycetes</taxon>
        <taxon>Kickxellales</taxon>
        <taxon>Kickxellaceae</taxon>
        <taxon>Coemansia</taxon>
    </lineage>
</organism>
<dbReference type="SUPFAM" id="SSF53474">
    <property type="entry name" value="alpha/beta-Hydrolases"/>
    <property type="match status" value="1"/>
</dbReference>
<evidence type="ECO:0000259" key="2">
    <source>
        <dbReference type="Pfam" id="PF07859"/>
    </source>
</evidence>
<gene>
    <name evidence="3" type="ORF">IWW39_003488</name>
</gene>
<name>A0A9W8GIY5_9FUNG</name>
<evidence type="ECO:0000313" key="3">
    <source>
        <dbReference type="EMBL" id="KAJ2686639.1"/>
    </source>
</evidence>
<dbReference type="PANTHER" id="PTHR48081:SF8">
    <property type="entry name" value="ALPHA_BETA HYDROLASE FOLD-3 DOMAIN-CONTAINING PROTEIN-RELATED"/>
    <property type="match status" value="1"/>
</dbReference>
<dbReference type="AlphaFoldDB" id="A0A9W8GIY5"/>
<dbReference type="GO" id="GO:0016787">
    <property type="term" value="F:hydrolase activity"/>
    <property type="evidence" value="ECO:0007669"/>
    <property type="project" value="UniProtKB-KW"/>
</dbReference>
<reference evidence="3" key="1">
    <citation type="submission" date="2022-07" db="EMBL/GenBank/DDBJ databases">
        <title>Phylogenomic reconstructions and comparative analyses of Kickxellomycotina fungi.</title>
        <authorList>
            <person name="Reynolds N.K."/>
            <person name="Stajich J.E."/>
            <person name="Barry K."/>
            <person name="Grigoriev I.V."/>
            <person name="Crous P."/>
            <person name="Smith M.E."/>
        </authorList>
    </citation>
    <scope>NUCLEOTIDE SEQUENCE</scope>
    <source>
        <strain evidence="3">CBS 109367</strain>
    </source>
</reference>
<dbReference type="InterPro" id="IPR029058">
    <property type="entry name" value="AB_hydrolase_fold"/>
</dbReference>
<protein>
    <recommendedName>
        <fullName evidence="2">Alpha/beta hydrolase fold-3 domain-containing protein</fullName>
    </recommendedName>
</protein>